<name>C5BMU0_TERTT</name>
<dbReference type="InterPro" id="IPR029063">
    <property type="entry name" value="SAM-dependent_MTases_sf"/>
</dbReference>
<dbReference type="GO" id="GO:0032259">
    <property type="term" value="P:methylation"/>
    <property type="evidence" value="ECO:0007669"/>
    <property type="project" value="UniProtKB-KW"/>
</dbReference>
<feature type="chain" id="PRO_5002948741" evidence="1">
    <location>
        <begin position="26"/>
        <end position="257"/>
    </location>
</feature>
<keyword evidence="2" id="KW-0808">Transferase</keyword>
<dbReference type="SUPFAM" id="SSF53335">
    <property type="entry name" value="S-adenosyl-L-methionine-dependent methyltransferases"/>
    <property type="match status" value="1"/>
</dbReference>
<dbReference type="PIRSF" id="PIRSF031679">
    <property type="entry name" value="Mtase_Alr7345_prd"/>
    <property type="match status" value="1"/>
</dbReference>
<dbReference type="Proteomes" id="UP000009080">
    <property type="component" value="Chromosome"/>
</dbReference>
<evidence type="ECO:0000313" key="3">
    <source>
        <dbReference type="Proteomes" id="UP000009080"/>
    </source>
</evidence>
<accession>C5BMU0</accession>
<proteinExistence type="predicted"/>
<dbReference type="GO" id="GO:0008168">
    <property type="term" value="F:methyltransferase activity"/>
    <property type="evidence" value="ECO:0007669"/>
    <property type="project" value="UniProtKB-KW"/>
</dbReference>
<evidence type="ECO:0000256" key="1">
    <source>
        <dbReference type="SAM" id="SignalP"/>
    </source>
</evidence>
<sequence>MSISACLKPFALAAGLLALSVTAGATTDNATVKALNKAMAAKSRPEKDTARDANRLPVETLTFFGFNRDMTVVELIPGGGWYTRLLAPTLRDKGKLYVAYGTGYLEKQDVLKQKGFDKVSLIAPESKVYRPENAPRYVLENADLGITDADMVLTFRNYHNFGPEGRKAMNDAAFKALKSGGIYGVVDHTRRHMEPNSDANRRRIDPVLAIKEIEAAGFEFVDYSPLHYRPQDDTTLEVGDASVTGHTDRWTLKFRKP</sequence>
<keyword evidence="3" id="KW-1185">Reference proteome</keyword>
<feature type="signal peptide" evidence="1">
    <location>
        <begin position="1"/>
        <end position="25"/>
    </location>
</feature>
<dbReference type="InterPro" id="IPR016980">
    <property type="entry name" value="S-AdoMet-dep_MeTrfase_Alr7345"/>
</dbReference>
<keyword evidence="2" id="KW-0489">Methyltransferase</keyword>
<dbReference type="STRING" id="377629.TERTU_0424"/>
<dbReference type="EMBL" id="CP001614">
    <property type="protein sequence ID" value="ACR14784.1"/>
    <property type="molecule type" value="Genomic_DNA"/>
</dbReference>
<dbReference type="Gene3D" id="3.40.50.150">
    <property type="entry name" value="Vaccinia Virus protein VP39"/>
    <property type="match status" value="1"/>
</dbReference>
<dbReference type="KEGG" id="ttu:TERTU_0424"/>
<protein>
    <submittedName>
        <fullName evidence="2">Methyltransferase</fullName>
    </submittedName>
</protein>
<dbReference type="OrthoDB" id="9801692at2"/>
<reference evidence="2 3" key="1">
    <citation type="journal article" date="2009" name="PLoS ONE">
        <title>The complete genome of Teredinibacter turnerae T7901: an intracellular endosymbiont of marine wood-boring bivalves (shipworms).</title>
        <authorList>
            <person name="Yang J.C."/>
            <person name="Madupu R."/>
            <person name="Durkin A.S."/>
            <person name="Ekborg N.A."/>
            <person name="Pedamallu C.S."/>
            <person name="Hostetler J.B."/>
            <person name="Radune D."/>
            <person name="Toms B.S."/>
            <person name="Henrissat B."/>
            <person name="Coutinho P.M."/>
            <person name="Schwarz S."/>
            <person name="Field L."/>
            <person name="Trindade-Silva A.E."/>
            <person name="Soares C.A.G."/>
            <person name="Elshahawi S."/>
            <person name="Hanora A."/>
            <person name="Schmidt E.W."/>
            <person name="Haygood M.G."/>
            <person name="Posfai J."/>
            <person name="Benner J."/>
            <person name="Madinger C."/>
            <person name="Nove J."/>
            <person name="Anton B."/>
            <person name="Chaudhary K."/>
            <person name="Foster J."/>
            <person name="Holman A."/>
            <person name="Kumar S."/>
            <person name="Lessard P.A."/>
            <person name="Luyten Y.A."/>
            <person name="Slatko B."/>
            <person name="Wood N."/>
            <person name="Wu B."/>
            <person name="Teplitski M."/>
            <person name="Mougous J.D."/>
            <person name="Ward N."/>
            <person name="Eisen J.A."/>
            <person name="Badger J.H."/>
            <person name="Distel D.L."/>
        </authorList>
    </citation>
    <scope>NUCLEOTIDE SEQUENCE [LARGE SCALE GENOMIC DNA]</scope>
    <source>
        <strain evidence="3">ATCC 39867 / T7901</strain>
    </source>
</reference>
<dbReference type="eggNOG" id="COG4798">
    <property type="taxonomic scope" value="Bacteria"/>
</dbReference>
<dbReference type="HOGENOM" id="CLU_072291_0_0_6"/>
<gene>
    <name evidence="2" type="ordered locus">TERTU_0424</name>
</gene>
<dbReference type="AlphaFoldDB" id="C5BMU0"/>
<keyword evidence="1" id="KW-0732">Signal</keyword>
<dbReference type="RefSeq" id="WP_015820898.1">
    <property type="nucleotide sequence ID" value="NC_012997.1"/>
</dbReference>
<organism evidence="2 3">
    <name type="scientific">Teredinibacter turnerae (strain ATCC 39867 / T7901)</name>
    <dbReference type="NCBI Taxonomy" id="377629"/>
    <lineage>
        <taxon>Bacteria</taxon>
        <taxon>Pseudomonadati</taxon>
        <taxon>Pseudomonadota</taxon>
        <taxon>Gammaproteobacteria</taxon>
        <taxon>Cellvibrionales</taxon>
        <taxon>Cellvibrionaceae</taxon>
        <taxon>Teredinibacter</taxon>
    </lineage>
</organism>
<evidence type="ECO:0000313" key="2">
    <source>
        <dbReference type="EMBL" id="ACR14784.1"/>
    </source>
</evidence>